<gene>
    <name evidence="5" type="ORF">A6D92_01235</name>
</gene>
<dbReference type="EMBL" id="LWLV01000060">
    <property type="protein sequence ID" value="OTA42148.1"/>
    <property type="molecule type" value="Genomic_DNA"/>
</dbReference>
<evidence type="ECO:0000313" key="6">
    <source>
        <dbReference type="Proteomes" id="UP000194267"/>
    </source>
</evidence>
<dbReference type="InterPro" id="IPR007394">
    <property type="entry name" value="UPF0122"/>
</dbReference>
<dbReference type="InterPro" id="IPR036388">
    <property type="entry name" value="WH-like_DNA-bd_sf"/>
</dbReference>
<comment type="function">
    <text evidence="2 3">Might take part in the signal recognition particle (SRP) pathway. This is inferred from the conservation of its genetic proximity to ftsY/ffh. May be a regulatory protein.</text>
</comment>
<accession>A0A1Y2T6W5</accession>
<dbReference type="InterPro" id="IPR013324">
    <property type="entry name" value="RNA_pol_sigma_r3/r4-like"/>
</dbReference>
<evidence type="ECO:0000313" key="5">
    <source>
        <dbReference type="EMBL" id="OTA42148.1"/>
    </source>
</evidence>
<dbReference type="PANTHER" id="PTHR40083:SF1">
    <property type="entry name" value="UPF0122 PROTEIN YLXM"/>
    <property type="match status" value="1"/>
</dbReference>
<dbReference type="AlphaFoldDB" id="A0A1Y2T6W5"/>
<proteinExistence type="inferred from homology"/>
<dbReference type="PANTHER" id="PTHR40083">
    <property type="entry name" value="UPF0122 PROTEIN CBO2450/CLC_2298"/>
    <property type="match status" value="1"/>
</dbReference>
<evidence type="ECO:0000256" key="2">
    <source>
        <dbReference type="ARBA" id="ARBA00024764"/>
    </source>
</evidence>
<sequence>MKDVARIALLFDFYGPLLTERQQELIRAYYLEDHSLAEIADADGVSRQAVHELIRRSEAALQEYEERLGFVAERQRRLRLLDELEAALDRADLGAARRALAALRAEA</sequence>
<feature type="coiled-coil region" evidence="4">
    <location>
        <begin position="47"/>
        <end position="74"/>
    </location>
</feature>
<comment type="caution">
    <text evidence="5">The sequence shown here is derived from an EMBL/GenBank/DDBJ whole genome shotgun (WGS) entry which is preliminary data.</text>
</comment>
<dbReference type="InterPro" id="IPR054831">
    <property type="entry name" value="UPF0122_fam_protein"/>
</dbReference>
<dbReference type="SUPFAM" id="SSF88659">
    <property type="entry name" value="Sigma3 and sigma4 domains of RNA polymerase sigma factors"/>
    <property type="match status" value="1"/>
</dbReference>
<dbReference type="Pfam" id="PF04297">
    <property type="entry name" value="UPF0122"/>
    <property type="match status" value="1"/>
</dbReference>
<name>A0A1Y2T6W5_SYMTR</name>
<organism evidence="5 6">
    <name type="scientific">Symbiobacterium thermophilum</name>
    <dbReference type="NCBI Taxonomy" id="2734"/>
    <lineage>
        <taxon>Bacteria</taxon>
        <taxon>Bacillati</taxon>
        <taxon>Bacillota</taxon>
        <taxon>Clostridia</taxon>
        <taxon>Eubacteriales</taxon>
        <taxon>Symbiobacteriaceae</taxon>
        <taxon>Symbiobacterium</taxon>
    </lineage>
</organism>
<protein>
    <recommendedName>
        <fullName evidence="3">UPF0122 protein A6D92_01235</fullName>
    </recommendedName>
</protein>
<keyword evidence="4" id="KW-0175">Coiled coil</keyword>
<comment type="similarity">
    <text evidence="1 3">Belongs to the UPF0122 family.</text>
</comment>
<reference evidence="6" key="1">
    <citation type="submission" date="2016-04" db="EMBL/GenBank/DDBJ databases">
        <authorList>
            <person name="Antunes L.P."/>
            <person name="Martins L.F."/>
            <person name="Pereira R.V."/>
            <person name="Thomas A.M."/>
            <person name="Barbosa D."/>
            <person name="Nascimento L."/>
            <person name="Silva G.M."/>
            <person name="Condomitti G.W."/>
            <person name="Digiampietri L.A."/>
            <person name="Lombardi K.C."/>
            <person name="Ramos P.L."/>
            <person name="Quaggio R.B."/>
            <person name="Oliveira J.C."/>
            <person name="Pascon R.C."/>
            <person name="Cruz J.B."/>
            <person name="Silva A.M."/>
            <person name="Setubal J.C."/>
        </authorList>
    </citation>
    <scope>NUCLEOTIDE SEQUENCE [LARGE SCALE GENOMIC DNA]</scope>
</reference>
<dbReference type="HAMAP" id="MF_00245">
    <property type="entry name" value="UPF0122"/>
    <property type="match status" value="1"/>
</dbReference>
<dbReference type="Gene3D" id="1.10.10.10">
    <property type="entry name" value="Winged helix-like DNA-binding domain superfamily/Winged helix DNA-binding domain"/>
    <property type="match status" value="1"/>
</dbReference>
<evidence type="ECO:0000256" key="1">
    <source>
        <dbReference type="ARBA" id="ARBA00008720"/>
    </source>
</evidence>
<evidence type="ECO:0000256" key="4">
    <source>
        <dbReference type="SAM" id="Coils"/>
    </source>
</evidence>
<dbReference type="NCBIfam" id="NF045758">
    <property type="entry name" value="YlxM"/>
    <property type="match status" value="1"/>
</dbReference>
<dbReference type="Proteomes" id="UP000194267">
    <property type="component" value="Unassembled WGS sequence"/>
</dbReference>
<evidence type="ECO:0000256" key="3">
    <source>
        <dbReference type="HAMAP-Rule" id="MF_00245"/>
    </source>
</evidence>